<dbReference type="PANTHER" id="PTHR21004:SF0">
    <property type="entry name" value="PEROXISOMAL LEADER PEPTIDE-PROCESSING PROTEASE"/>
    <property type="match status" value="1"/>
</dbReference>
<dbReference type="InterPro" id="IPR043504">
    <property type="entry name" value="Peptidase_S1_PA_chymotrypsin"/>
</dbReference>
<dbReference type="Pfam" id="PF13365">
    <property type="entry name" value="Trypsin_2"/>
    <property type="match status" value="2"/>
</dbReference>
<protein>
    <submittedName>
        <fullName evidence="1">Glyoxysomal (AtDEG15) (DEG-protease)</fullName>
    </submittedName>
</protein>
<organism evidence="1 2">
    <name type="scientific">Durusdinium trenchii</name>
    <dbReference type="NCBI Taxonomy" id="1381693"/>
    <lineage>
        <taxon>Eukaryota</taxon>
        <taxon>Sar</taxon>
        <taxon>Alveolata</taxon>
        <taxon>Dinophyceae</taxon>
        <taxon>Suessiales</taxon>
        <taxon>Symbiodiniaceae</taxon>
        <taxon>Durusdinium</taxon>
    </lineage>
</organism>
<dbReference type="EMBL" id="CAXAMM010010894">
    <property type="protein sequence ID" value="CAK9024490.1"/>
    <property type="molecule type" value="Genomic_DNA"/>
</dbReference>
<dbReference type="Gene3D" id="2.40.10.10">
    <property type="entry name" value="Trypsin-like serine proteases"/>
    <property type="match status" value="3"/>
</dbReference>
<dbReference type="InterPro" id="IPR039245">
    <property type="entry name" value="TYSND1/DEG15"/>
</dbReference>
<dbReference type="SUPFAM" id="SSF50494">
    <property type="entry name" value="Trypsin-like serine proteases"/>
    <property type="match status" value="2"/>
</dbReference>
<evidence type="ECO:0000313" key="2">
    <source>
        <dbReference type="Proteomes" id="UP001642464"/>
    </source>
</evidence>
<reference evidence="1 2" key="1">
    <citation type="submission" date="2024-02" db="EMBL/GenBank/DDBJ databases">
        <authorList>
            <person name="Chen Y."/>
            <person name="Shah S."/>
            <person name="Dougan E. K."/>
            <person name="Thang M."/>
            <person name="Chan C."/>
        </authorList>
    </citation>
    <scope>NUCLEOTIDE SEQUENCE [LARGE SCALE GENOMIC DNA]</scope>
</reference>
<keyword evidence="2" id="KW-1185">Reference proteome</keyword>
<proteinExistence type="predicted"/>
<comment type="caution">
    <text evidence="1">The sequence shown here is derived from an EMBL/GenBank/DDBJ whole genome shotgun (WGS) entry which is preliminary data.</text>
</comment>
<dbReference type="PANTHER" id="PTHR21004">
    <property type="entry name" value="SERINE PROTEASE-RELATED"/>
    <property type="match status" value="1"/>
</dbReference>
<accession>A0ABP0KCG0</accession>
<evidence type="ECO:0000313" key="1">
    <source>
        <dbReference type="EMBL" id="CAK9024490.1"/>
    </source>
</evidence>
<gene>
    <name evidence="1" type="ORF">SCF082_LOCUS16654</name>
</gene>
<name>A0ABP0KCG0_9DINO</name>
<sequence length="416" mass="44186">MARDHPARGDGVVIVSSPFGLVSPVVFQNSVTTGIVSNVMRWPASAREPCLYLTDARCLPGSEGGPVFDSQGGLIGMVLPTLERGDQSSIELGAVIPLPLFREALGLLDAQGEGLSASETAGGPTAALLQPPLAPPLALPVGAVHRMEEAVSASSGSVVLICVNSSWGSGVLVSNQGHILSCAHLFRPFTTVDKHTKQLRMRQSSVRISVTFRDHGNRMECGAKLLFCCRGPIDVALIKIESSMETTPIRFVDRVAEPGQPCIALGHAIFDPAAQLRATASAGVVSRVVAHPRDPAEPAILQTCASVFRGHSGGLLADSQGRFLGILTSNARHSNGSIIPTINFSIPYQMLQPLIASIAYDDDQTSRTVYEAYNRADPQLLALWRLEVGGAPPLEHDKLDPSSRFSEFLDSFGAKL</sequence>
<dbReference type="InterPro" id="IPR009003">
    <property type="entry name" value="Peptidase_S1_PA"/>
</dbReference>
<dbReference type="Proteomes" id="UP001642464">
    <property type="component" value="Unassembled WGS sequence"/>
</dbReference>